<keyword evidence="1" id="KW-0732">Signal</keyword>
<comment type="caution">
    <text evidence="2">The sequence shown here is derived from an EMBL/GenBank/DDBJ whole genome shotgun (WGS) entry which is preliminary data.</text>
</comment>
<dbReference type="EMBL" id="QWDC01000002">
    <property type="protein sequence ID" value="RFZ92801.1"/>
    <property type="molecule type" value="Genomic_DNA"/>
</dbReference>
<reference evidence="2 3" key="1">
    <citation type="submission" date="2018-08" db="EMBL/GenBank/DDBJ databases">
        <title>Mucilaginibacter sp. MYSH2.</title>
        <authorList>
            <person name="Seo T."/>
        </authorList>
    </citation>
    <scope>NUCLEOTIDE SEQUENCE [LARGE SCALE GENOMIC DNA]</scope>
    <source>
        <strain evidence="2 3">MYSH2</strain>
    </source>
</reference>
<feature type="signal peptide" evidence="1">
    <location>
        <begin position="1"/>
        <end position="25"/>
    </location>
</feature>
<gene>
    <name evidence="2" type="ORF">D0C36_15505</name>
</gene>
<accession>A0A372NV30</accession>
<protein>
    <recommendedName>
        <fullName evidence="4">Lipoprotein</fullName>
    </recommendedName>
</protein>
<dbReference type="Proteomes" id="UP000264217">
    <property type="component" value="Unassembled WGS sequence"/>
</dbReference>
<keyword evidence="3" id="KW-1185">Reference proteome</keyword>
<evidence type="ECO:0000256" key="1">
    <source>
        <dbReference type="SAM" id="SignalP"/>
    </source>
</evidence>
<proteinExistence type="predicted"/>
<sequence length="131" mass="15672">MGRSATANFFFVMLLMATIITGCTANQEFDRRGWNDGDGIDFPRRNLMVDDLLKKYNFKGWKYRNVRGLLHEPDRFSNDSTNFHYEIIRKMDGIDTVRTKNLVFWWNKKDSTITDYKVTEKEYPKKDRKKK</sequence>
<evidence type="ECO:0000313" key="3">
    <source>
        <dbReference type="Proteomes" id="UP000264217"/>
    </source>
</evidence>
<evidence type="ECO:0000313" key="2">
    <source>
        <dbReference type="EMBL" id="RFZ92801.1"/>
    </source>
</evidence>
<name>A0A372NV30_9SPHI</name>
<dbReference type="AlphaFoldDB" id="A0A372NV30"/>
<evidence type="ECO:0008006" key="4">
    <source>
        <dbReference type="Google" id="ProtNLM"/>
    </source>
</evidence>
<dbReference type="PROSITE" id="PS51257">
    <property type="entry name" value="PROKAR_LIPOPROTEIN"/>
    <property type="match status" value="1"/>
</dbReference>
<feature type="chain" id="PRO_5016795029" description="Lipoprotein" evidence="1">
    <location>
        <begin position="26"/>
        <end position="131"/>
    </location>
</feature>
<organism evidence="2 3">
    <name type="scientific">Mucilaginibacter conchicola</name>
    <dbReference type="NCBI Taxonomy" id="2303333"/>
    <lineage>
        <taxon>Bacteria</taxon>
        <taxon>Pseudomonadati</taxon>
        <taxon>Bacteroidota</taxon>
        <taxon>Sphingobacteriia</taxon>
        <taxon>Sphingobacteriales</taxon>
        <taxon>Sphingobacteriaceae</taxon>
        <taxon>Mucilaginibacter</taxon>
    </lineage>
</organism>